<dbReference type="GeneID" id="112552448"/>
<evidence type="ECO:0000313" key="1">
    <source>
        <dbReference type="Proteomes" id="UP000504615"/>
    </source>
</evidence>
<keyword evidence="1" id="KW-1185">Reference proteome</keyword>
<reference evidence="2" key="1">
    <citation type="submission" date="2025-08" db="UniProtKB">
        <authorList>
            <consortium name="RefSeq"/>
        </authorList>
    </citation>
    <scope>IDENTIFICATION</scope>
</reference>
<dbReference type="AlphaFoldDB" id="A0A8N1S5S6"/>
<organism evidence="1 2">
    <name type="scientific">Pogonomyrmex barbatus</name>
    <name type="common">red harvester ant</name>
    <dbReference type="NCBI Taxonomy" id="144034"/>
    <lineage>
        <taxon>Eukaryota</taxon>
        <taxon>Metazoa</taxon>
        <taxon>Ecdysozoa</taxon>
        <taxon>Arthropoda</taxon>
        <taxon>Hexapoda</taxon>
        <taxon>Insecta</taxon>
        <taxon>Pterygota</taxon>
        <taxon>Neoptera</taxon>
        <taxon>Endopterygota</taxon>
        <taxon>Hymenoptera</taxon>
        <taxon>Apocrita</taxon>
        <taxon>Aculeata</taxon>
        <taxon>Formicoidea</taxon>
        <taxon>Formicidae</taxon>
        <taxon>Myrmicinae</taxon>
        <taxon>Pogonomyrmex</taxon>
    </lineage>
</organism>
<accession>A0A8N1S5S6</accession>
<dbReference type="OrthoDB" id="1920692at2759"/>
<dbReference type="RefSeq" id="XP_025073457.1">
    <property type="nucleotide sequence ID" value="XM_025217672.1"/>
</dbReference>
<gene>
    <name evidence="2" type="primary">LOC112552448</name>
</gene>
<dbReference type="Proteomes" id="UP000504615">
    <property type="component" value="Unplaced"/>
</dbReference>
<proteinExistence type="predicted"/>
<name>A0A8N1S5S6_9HYME</name>
<dbReference type="InterPro" id="IPR017384">
    <property type="entry name" value="NADH_Ub_cplx-1_asu_su-1"/>
</dbReference>
<dbReference type="Pfam" id="PF15879">
    <property type="entry name" value="MWFE"/>
    <property type="match status" value="1"/>
</dbReference>
<protein>
    <submittedName>
        <fullName evidence="2">Uncharacterized protein LOC112552448</fullName>
    </submittedName>
</protein>
<sequence length="70" mass="8372">MWYEILPPLIIASSVAVVPQWAIWHINEFFLGNPMRRDLHQLWDRHMFTRDCRISGAPWKNRGLQDIPDD</sequence>
<evidence type="ECO:0000313" key="2">
    <source>
        <dbReference type="RefSeq" id="XP_025073457.1"/>
    </source>
</evidence>